<evidence type="ECO:0000313" key="3">
    <source>
        <dbReference type="Proteomes" id="UP000009328"/>
    </source>
</evidence>
<feature type="transmembrane region" description="Helical" evidence="1">
    <location>
        <begin position="119"/>
        <end position="139"/>
    </location>
</feature>
<dbReference type="PANTHER" id="PTHR35519:SF2">
    <property type="entry name" value="PH DOMAIN PROTEIN"/>
    <property type="match status" value="1"/>
</dbReference>
<reference evidence="2 3" key="1">
    <citation type="journal article" date="2012" name="Eukaryot. Cell">
        <title>Draft genome sequence of Wickerhamomyces ciferrii NRRL Y-1031 F-60-10.</title>
        <authorList>
            <person name="Schneider J."/>
            <person name="Andrea H."/>
            <person name="Blom J."/>
            <person name="Jaenicke S."/>
            <person name="Ruckert C."/>
            <person name="Schorsch C."/>
            <person name="Szczepanowski R."/>
            <person name="Farwick M."/>
            <person name="Goesmann A."/>
            <person name="Puhler A."/>
            <person name="Schaffer S."/>
            <person name="Tauch A."/>
            <person name="Kohler T."/>
            <person name="Brinkrolf K."/>
        </authorList>
    </citation>
    <scope>NUCLEOTIDE SEQUENCE [LARGE SCALE GENOMIC DNA]</scope>
    <source>
        <strain evidence="3">ATCC 14091 / BCRC 22168 / CBS 111 / JCM 3599 / NBRC 0793 / NRRL Y-1031 F-60-10</strain>
    </source>
</reference>
<dbReference type="InterPro" id="IPR025187">
    <property type="entry name" value="DUF4112"/>
</dbReference>
<dbReference type="Pfam" id="PF13430">
    <property type="entry name" value="DUF4112"/>
    <property type="match status" value="1"/>
</dbReference>
<evidence type="ECO:0000256" key="1">
    <source>
        <dbReference type="SAM" id="Phobius"/>
    </source>
</evidence>
<evidence type="ECO:0000313" key="2">
    <source>
        <dbReference type="EMBL" id="CCH44108.1"/>
    </source>
</evidence>
<keyword evidence="1" id="KW-1133">Transmembrane helix</keyword>
<protein>
    <submittedName>
        <fullName evidence="2">Membrane protein</fullName>
    </submittedName>
</protein>
<dbReference type="HOGENOM" id="CLU_1166638_0_0_1"/>
<feature type="transmembrane region" description="Helical" evidence="1">
    <location>
        <begin position="76"/>
        <end position="99"/>
    </location>
</feature>
<organism evidence="2 3">
    <name type="scientific">Wickerhamomyces ciferrii (strain ATCC 14091 / BCRC 22168 / CBS 111 / JCM 3599 / NBRC 0793 / NRRL Y-1031 F-60-10)</name>
    <name type="common">Yeast</name>
    <name type="synonym">Pichia ciferrii</name>
    <dbReference type="NCBI Taxonomy" id="1206466"/>
    <lineage>
        <taxon>Eukaryota</taxon>
        <taxon>Fungi</taxon>
        <taxon>Dikarya</taxon>
        <taxon>Ascomycota</taxon>
        <taxon>Saccharomycotina</taxon>
        <taxon>Saccharomycetes</taxon>
        <taxon>Phaffomycetales</taxon>
        <taxon>Wickerhamomycetaceae</taxon>
        <taxon>Wickerhamomyces</taxon>
    </lineage>
</organism>
<dbReference type="PANTHER" id="PTHR35519">
    <property type="entry name" value="MEMBRANE PROTEINS"/>
    <property type="match status" value="1"/>
</dbReference>
<keyword evidence="3" id="KW-1185">Reference proteome</keyword>
<name>K0KRY7_WICCF</name>
<gene>
    <name evidence="2" type="ORF">BN7_3666</name>
</gene>
<accession>K0KRY7</accession>
<keyword evidence="1" id="KW-0812">Transmembrane</keyword>
<keyword evidence="1" id="KW-0472">Membrane</keyword>
<dbReference type="eggNOG" id="ENOG502S45T">
    <property type="taxonomic scope" value="Eukaryota"/>
</dbReference>
<sequence>MTLIVDSIEFKRCALLTTPFEIEQQSFFGGAPKVKKIKKPKPIPVGISSNDEAVMRKVLRRAYHLDMLFNIAGYRIGYTGLIGFIPVVGDIAGVLFSLLLLKTARQVDGGLPWDVQLKFLFNILVDFLVGLIPVVGDIVEVMYKANSRNALILEKHLQAKGERNLGLKRSEQGRLIDDTRSISSSVISEDDGEELNHIKSPLKHRVPPSENVEVRNNLNVGKDPYKSANILRERTYSR</sequence>
<proteinExistence type="predicted"/>
<dbReference type="EMBL" id="CAIF01000108">
    <property type="protein sequence ID" value="CCH44108.1"/>
    <property type="molecule type" value="Genomic_DNA"/>
</dbReference>
<dbReference type="AlphaFoldDB" id="K0KRY7"/>
<comment type="caution">
    <text evidence="2">The sequence shown here is derived from an EMBL/GenBank/DDBJ whole genome shotgun (WGS) entry which is preliminary data.</text>
</comment>
<dbReference type="Proteomes" id="UP000009328">
    <property type="component" value="Unassembled WGS sequence"/>
</dbReference>
<dbReference type="STRING" id="1206466.K0KRY7"/>
<dbReference type="InParanoid" id="K0KRY7"/>